<dbReference type="RefSeq" id="WP_013431454.1">
    <property type="nucleotide sequence ID" value="NC_014721.1"/>
</dbReference>
<dbReference type="EMBL" id="CP002326">
    <property type="protein sequence ID" value="ADQ39599.1"/>
    <property type="molecule type" value="Genomic_DNA"/>
</dbReference>
<proteinExistence type="predicted"/>
<accession>E4S5D8</accession>
<keyword evidence="2" id="KW-1185">Reference proteome</keyword>
<dbReference type="HOGENOM" id="CLU_192059_1_0_9"/>
<dbReference type="KEGG" id="cki:Calkr_0006"/>
<protein>
    <recommendedName>
        <fullName evidence="3">DUF2281 domain-containing protein</fullName>
    </recommendedName>
</protein>
<dbReference type="AlphaFoldDB" id="E4S5D8"/>
<reference evidence="1 2" key="2">
    <citation type="journal article" date="2011" name="J. Bacteriol.">
        <title>Complete genome sequences for the anaerobic, extremely thermophilic plant biomass-degrading bacteria Caldicellulosiruptor hydrothermalis, Caldicellulosiruptor kristjanssonii, Caldicellulosiruptor kronotskyensis, Caldicellulosiruptor owensenis, and Caldicellulosiruptor lactoaceticus.</title>
        <authorList>
            <person name="Blumer-Schuette S.E."/>
            <person name="Ozdemir I."/>
            <person name="Mistry D."/>
            <person name="Lucas S."/>
            <person name="Lapidus A."/>
            <person name="Cheng J.F."/>
            <person name="Goodwin L.A."/>
            <person name="Pitluck S."/>
            <person name="Land M.L."/>
            <person name="Hauser L.J."/>
            <person name="Woyke T."/>
            <person name="Mikhailova N."/>
            <person name="Pati A."/>
            <person name="Kyrpides N.C."/>
            <person name="Ivanova N."/>
            <person name="Detter J.C."/>
            <person name="Walston-Davenport K."/>
            <person name="Han S."/>
            <person name="Adams M.W."/>
            <person name="Kelly R.M."/>
        </authorList>
    </citation>
    <scope>NUCLEOTIDE SEQUENCE [LARGE SCALE GENOMIC DNA]</scope>
    <source>
        <strain evidence="2">ATCC 700853 / DSM 12137 / I77R1B</strain>
    </source>
</reference>
<organism evidence="1 2">
    <name type="scientific">Caldicellulosiruptor acetigenus (strain ATCC 700853 / DSM 12137 / I77R1B)</name>
    <name type="common">Caldicellulosiruptor kristjanssonii</name>
    <dbReference type="NCBI Taxonomy" id="632335"/>
    <lineage>
        <taxon>Bacteria</taxon>
        <taxon>Bacillati</taxon>
        <taxon>Bacillota</taxon>
        <taxon>Bacillota incertae sedis</taxon>
        <taxon>Caldicellulosiruptorales</taxon>
        <taxon>Caldicellulosiruptoraceae</taxon>
        <taxon>Caldicellulosiruptor</taxon>
    </lineage>
</organism>
<dbReference type="OrthoDB" id="8451054at2"/>
<sequence length="58" mass="7172">MEVARKIYEEVLKLPEDEQKEILDFIEFKKMKYRKELEKIIDKVIEKNFDILKELADR</sequence>
<name>E4S5D8_CALA7</name>
<dbReference type="STRING" id="632335.Calkr_0006"/>
<evidence type="ECO:0008006" key="3">
    <source>
        <dbReference type="Google" id="ProtNLM"/>
    </source>
</evidence>
<evidence type="ECO:0000313" key="2">
    <source>
        <dbReference type="Proteomes" id="UP000009256"/>
    </source>
</evidence>
<reference key="1">
    <citation type="submission" date="2010-11" db="EMBL/GenBank/DDBJ databases">
        <title>Complete sequence of chromosome of Caldicellulosiruptor kristjanssonii 177R1B.</title>
        <authorList>
            <consortium name="US DOE Joint Genome Institute"/>
            <person name="Lucas S."/>
            <person name="Copeland A."/>
            <person name="Lapidus A."/>
            <person name="Cheng J.-F."/>
            <person name="Bruce D."/>
            <person name="Goodwin L."/>
            <person name="Pitluck S."/>
            <person name="Davenport K."/>
            <person name="Detter J.C."/>
            <person name="Han C."/>
            <person name="Tapia R."/>
            <person name="Land M."/>
            <person name="Hauser L."/>
            <person name="Jeffries C."/>
            <person name="Kyrpides N."/>
            <person name="Ivanova N."/>
            <person name="Mikhailova N."/>
            <person name="Blumer-Schuette S.E."/>
            <person name="Kelly R.M."/>
            <person name="Woyke T."/>
        </authorList>
    </citation>
    <scope>NUCLEOTIDE SEQUENCE</scope>
    <source>
        <strain>177R1B</strain>
    </source>
</reference>
<evidence type="ECO:0000313" key="1">
    <source>
        <dbReference type="EMBL" id="ADQ39599.1"/>
    </source>
</evidence>
<gene>
    <name evidence="1" type="ordered locus">Calkr_0006</name>
</gene>
<dbReference type="Proteomes" id="UP000009256">
    <property type="component" value="Chromosome"/>
</dbReference>